<dbReference type="KEGG" id="ovi:T265_01914"/>
<feature type="domain" description="C2H2-type" evidence="2">
    <location>
        <begin position="25"/>
        <end position="52"/>
    </location>
</feature>
<evidence type="ECO:0000259" key="2">
    <source>
        <dbReference type="PROSITE" id="PS50157"/>
    </source>
</evidence>
<dbReference type="GO" id="GO:0008270">
    <property type="term" value="F:zinc ion binding"/>
    <property type="evidence" value="ECO:0007669"/>
    <property type="project" value="UniProtKB-KW"/>
</dbReference>
<dbReference type="OrthoDB" id="10506323at2759"/>
<dbReference type="GeneID" id="20316102"/>
<proteinExistence type="predicted"/>
<keyword evidence="1" id="KW-0863">Zinc-finger</keyword>
<evidence type="ECO:0000256" key="1">
    <source>
        <dbReference type="PROSITE-ProRule" id="PRU00042"/>
    </source>
</evidence>
<protein>
    <recommendedName>
        <fullName evidence="2">C2H2-type domain-containing protein</fullName>
    </recommendedName>
</protein>
<evidence type="ECO:0000313" key="3">
    <source>
        <dbReference type="EMBL" id="KER31985.1"/>
    </source>
</evidence>
<dbReference type="InterPro" id="IPR013087">
    <property type="entry name" value="Znf_C2H2_type"/>
</dbReference>
<gene>
    <name evidence="3" type="ORF">T265_01914</name>
</gene>
<reference evidence="3 4" key="1">
    <citation type="submission" date="2013-11" db="EMBL/GenBank/DDBJ databases">
        <title>Opisthorchis viverrini - life in the bile duct.</title>
        <authorList>
            <person name="Young N.D."/>
            <person name="Nagarajan N."/>
            <person name="Lin S.J."/>
            <person name="Korhonen P.K."/>
            <person name="Jex A.R."/>
            <person name="Hall R.S."/>
            <person name="Safavi-Hemami H."/>
            <person name="Kaewkong W."/>
            <person name="Bertrand D."/>
            <person name="Gao S."/>
            <person name="Seet Q."/>
            <person name="Wongkham S."/>
            <person name="Teh B.T."/>
            <person name="Wongkham C."/>
            <person name="Intapan P.M."/>
            <person name="Maleewong W."/>
            <person name="Yang X."/>
            <person name="Hu M."/>
            <person name="Wang Z."/>
            <person name="Hofmann A."/>
            <person name="Sternberg P.W."/>
            <person name="Tan P."/>
            <person name="Wang J."/>
            <person name="Gasser R.B."/>
        </authorList>
    </citation>
    <scope>NUCLEOTIDE SEQUENCE [LARGE SCALE GENOMIC DNA]</scope>
</reference>
<keyword evidence="1" id="KW-0862">Zinc</keyword>
<keyword evidence="1" id="KW-0479">Metal-binding</keyword>
<dbReference type="CTD" id="20316102"/>
<dbReference type="RefSeq" id="XP_009164304.1">
    <property type="nucleotide sequence ID" value="XM_009166040.1"/>
</dbReference>
<accession>A0A075A8D5</accession>
<keyword evidence="4" id="KW-1185">Reference proteome</keyword>
<dbReference type="Proteomes" id="UP000054324">
    <property type="component" value="Unassembled WGS sequence"/>
</dbReference>
<evidence type="ECO:0000313" key="4">
    <source>
        <dbReference type="Proteomes" id="UP000054324"/>
    </source>
</evidence>
<dbReference type="PROSITE" id="PS00028">
    <property type="entry name" value="ZINC_FINGER_C2H2_1"/>
    <property type="match status" value="1"/>
</dbReference>
<dbReference type="AlphaFoldDB" id="A0A075A8D5"/>
<sequence length="74" mass="8309">MTPEREEDRSNGNVPNSTHERLVELICEECGRCCKSKAGLAAHHRVHVYESVGTNGVVHLFCTDCFRPLLTKIN</sequence>
<dbReference type="PROSITE" id="PS50157">
    <property type="entry name" value="ZINC_FINGER_C2H2_2"/>
    <property type="match status" value="1"/>
</dbReference>
<name>A0A075A8D5_OPIVI</name>
<organism evidence="3 4">
    <name type="scientific">Opisthorchis viverrini</name>
    <name type="common">Southeast Asian liver fluke</name>
    <dbReference type="NCBI Taxonomy" id="6198"/>
    <lineage>
        <taxon>Eukaryota</taxon>
        <taxon>Metazoa</taxon>
        <taxon>Spiralia</taxon>
        <taxon>Lophotrochozoa</taxon>
        <taxon>Platyhelminthes</taxon>
        <taxon>Trematoda</taxon>
        <taxon>Digenea</taxon>
        <taxon>Opisthorchiida</taxon>
        <taxon>Opisthorchiata</taxon>
        <taxon>Opisthorchiidae</taxon>
        <taxon>Opisthorchis</taxon>
    </lineage>
</organism>
<dbReference type="EMBL" id="KL596639">
    <property type="protein sequence ID" value="KER31985.1"/>
    <property type="molecule type" value="Genomic_DNA"/>
</dbReference>